<accession>A0A8S5SD24</accession>
<evidence type="ECO:0000256" key="2">
    <source>
        <dbReference type="SAM" id="Phobius"/>
    </source>
</evidence>
<keyword evidence="2" id="KW-1133">Transmembrane helix</keyword>
<evidence type="ECO:0000256" key="1">
    <source>
        <dbReference type="SAM" id="MobiDB-lite"/>
    </source>
</evidence>
<reference evidence="3" key="1">
    <citation type="journal article" date="2021" name="Proc. Natl. Acad. Sci. U.S.A.">
        <title>A Catalog of Tens of Thousands of Viruses from Human Metagenomes Reveals Hidden Associations with Chronic Diseases.</title>
        <authorList>
            <person name="Tisza M.J."/>
            <person name="Buck C.B."/>
        </authorList>
    </citation>
    <scope>NUCLEOTIDE SEQUENCE</scope>
    <source>
        <strain evidence="3">Ct7Ex2</strain>
    </source>
</reference>
<feature type="region of interest" description="Disordered" evidence="1">
    <location>
        <begin position="86"/>
        <end position="110"/>
    </location>
</feature>
<proteinExistence type="predicted"/>
<feature type="transmembrane region" description="Helical" evidence="2">
    <location>
        <begin position="27"/>
        <end position="47"/>
    </location>
</feature>
<evidence type="ECO:0000313" key="3">
    <source>
        <dbReference type="EMBL" id="DAF48869.1"/>
    </source>
</evidence>
<evidence type="ECO:0008006" key="4">
    <source>
        <dbReference type="Google" id="ProtNLM"/>
    </source>
</evidence>
<dbReference type="EMBL" id="BK032576">
    <property type="protein sequence ID" value="DAF48869.1"/>
    <property type="molecule type" value="Genomic_DNA"/>
</dbReference>
<keyword evidence="2" id="KW-0472">Membrane</keyword>
<feature type="transmembrane region" description="Helical" evidence="2">
    <location>
        <begin position="67"/>
        <end position="84"/>
    </location>
</feature>
<organism evidence="3">
    <name type="scientific">Podoviridae sp. ct7Ex2</name>
    <dbReference type="NCBI Taxonomy" id="2827722"/>
    <lineage>
        <taxon>Viruses</taxon>
        <taxon>Duplodnaviria</taxon>
        <taxon>Heunggongvirae</taxon>
        <taxon>Uroviricota</taxon>
        <taxon>Caudoviricetes</taxon>
    </lineage>
</organism>
<name>A0A8S5SD24_9CAUD</name>
<sequence>MMEKIKKLWTRYVPSISRRANTSLKVVYLYGTGLLILFFMVLFSWLHDFYRTGTANTAQLITFFKEYAAPAVVGAVTFISVFSVNKNRNGDSDAAEKGAANNEGDRRIGK</sequence>
<keyword evidence="2" id="KW-0812">Transmembrane</keyword>
<protein>
    <recommendedName>
        <fullName evidence="4">Holin</fullName>
    </recommendedName>
</protein>